<protein>
    <submittedName>
        <fullName evidence="2">Uncharacterized protein</fullName>
    </submittedName>
</protein>
<dbReference type="PROSITE" id="PS50896">
    <property type="entry name" value="LISH"/>
    <property type="match status" value="1"/>
</dbReference>
<evidence type="ECO:0000313" key="2">
    <source>
        <dbReference type="EMBL" id="CRK30950.1"/>
    </source>
</evidence>
<keyword evidence="3" id="KW-1185">Reference proteome</keyword>
<name>A0A0G4MAG5_VERLO</name>
<dbReference type="EMBL" id="CVQH01021561">
    <property type="protein sequence ID" value="CRK30950.1"/>
    <property type="molecule type" value="Genomic_DNA"/>
</dbReference>
<sequence>QSVALAPAGAALPIPGPSEGRRQTGPVHSAPSGLLSAGLLPFLIFKSPRPFPRKPELIALLDCTPLKPASPPSNDSHASPIVKSIHSAAHRGARPVMMKEYLDSDRVNYLVWRYLLEGNYRETAAKFQKEWHAEPHRHFDFARHIKSHAL</sequence>
<dbReference type="InterPro" id="IPR006594">
    <property type="entry name" value="LisH"/>
</dbReference>
<accession>A0A0G4MAG5</accession>
<dbReference type="Proteomes" id="UP000044602">
    <property type="component" value="Unassembled WGS sequence"/>
</dbReference>
<gene>
    <name evidence="2" type="ORF">BN1708_018597</name>
</gene>
<feature type="compositionally biased region" description="Low complexity" evidence="1">
    <location>
        <begin position="1"/>
        <end position="13"/>
    </location>
</feature>
<feature type="non-terminal residue" evidence="2">
    <location>
        <position position="1"/>
    </location>
</feature>
<dbReference type="Gene3D" id="1.20.960.30">
    <property type="match status" value="1"/>
</dbReference>
<evidence type="ECO:0000256" key="1">
    <source>
        <dbReference type="SAM" id="MobiDB-lite"/>
    </source>
</evidence>
<evidence type="ECO:0000313" key="3">
    <source>
        <dbReference type="Proteomes" id="UP000044602"/>
    </source>
</evidence>
<dbReference type="SMART" id="SM00667">
    <property type="entry name" value="LisH"/>
    <property type="match status" value="1"/>
</dbReference>
<dbReference type="STRING" id="100787.A0A0G4MAG5"/>
<reference evidence="2 3" key="1">
    <citation type="submission" date="2015-05" db="EMBL/GenBank/DDBJ databases">
        <authorList>
            <person name="Wang D.B."/>
            <person name="Wang M."/>
        </authorList>
    </citation>
    <scope>NUCLEOTIDE SEQUENCE [LARGE SCALE GENOMIC DNA]</scope>
    <source>
        <strain evidence="2">VL1</strain>
    </source>
</reference>
<feature type="region of interest" description="Disordered" evidence="1">
    <location>
        <begin position="1"/>
        <end position="30"/>
    </location>
</feature>
<feature type="non-terminal residue" evidence="2">
    <location>
        <position position="150"/>
    </location>
</feature>
<dbReference type="Pfam" id="PF08513">
    <property type="entry name" value="LisH"/>
    <property type="match status" value="1"/>
</dbReference>
<proteinExistence type="predicted"/>
<dbReference type="AlphaFoldDB" id="A0A0G4MAG5"/>
<organism evidence="2 3">
    <name type="scientific">Verticillium longisporum</name>
    <name type="common">Verticillium dahliae var. longisporum</name>
    <dbReference type="NCBI Taxonomy" id="100787"/>
    <lineage>
        <taxon>Eukaryota</taxon>
        <taxon>Fungi</taxon>
        <taxon>Dikarya</taxon>
        <taxon>Ascomycota</taxon>
        <taxon>Pezizomycotina</taxon>
        <taxon>Sordariomycetes</taxon>
        <taxon>Hypocreomycetidae</taxon>
        <taxon>Glomerellales</taxon>
        <taxon>Plectosphaerellaceae</taxon>
        <taxon>Verticillium</taxon>
    </lineage>
</organism>